<comment type="caution">
    <text evidence="11">The sequence shown here is derived from an EMBL/GenBank/DDBJ whole genome shotgun (WGS) entry which is preliminary data.</text>
</comment>
<evidence type="ECO:0000256" key="1">
    <source>
        <dbReference type="ARBA" id="ARBA00004123"/>
    </source>
</evidence>
<reference evidence="11" key="1">
    <citation type="submission" date="2020-08" db="EMBL/GenBank/DDBJ databases">
        <title>Plant Genome Project.</title>
        <authorList>
            <person name="Zhang R.-G."/>
        </authorList>
    </citation>
    <scope>NUCLEOTIDE SEQUENCE</scope>
    <source>
        <strain evidence="11">WSP0</strain>
        <tissue evidence="11">Leaf</tissue>
    </source>
</reference>
<dbReference type="EMBL" id="JACTNZ010000003">
    <property type="protein sequence ID" value="KAG5556331.1"/>
    <property type="molecule type" value="Genomic_DNA"/>
</dbReference>
<dbReference type="SUPFAM" id="SSF54928">
    <property type="entry name" value="RNA-binding domain, RBD"/>
    <property type="match status" value="1"/>
</dbReference>
<proteinExistence type="inferred from homology"/>
<dbReference type="AlphaFoldDB" id="A0AAV6KW60"/>
<accession>A0AAV6KW60</accession>
<evidence type="ECO:0000259" key="10">
    <source>
        <dbReference type="PROSITE" id="PS50102"/>
    </source>
</evidence>
<feature type="compositionally biased region" description="Basic and acidic residues" evidence="9">
    <location>
        <begin position="357"/>
        <end position="367"/>
    </location>
</feature>
<feature type="region of interest" description="Disordered" evidence="9">
    <location>
        <begin position="71"/>
        <end position="138"/>
    </location>
</feature>
<feature type="region of interest" description="Disordered" evidence="9">
    <location>
        <begin position="357"/>
        <end position="381"/>
    </location>
</feature>
<dbReference type="PROSITE" id="PS50102">
    <property type="entry name" value="RRM"/>
    <property type="match status" value="1"/>
</dbReference>
<dbReference type="GO" id="GO:0043488">
    <property type="term" value="P:regulation of mRNA stability"/>
    <property type="evidence" value="ECO:0007669"/>
    <property type="project" value="InterPro"/>
</dbReference>
<feature type="domain" description="RRM" evidence="10">
    <location>
        <begin position="492"/>
        <end position="569"/>
    </location>
</feature>
<dbReference type="Pfam" id="PF00076">
    <property type="entry name" value="RRM_1"/>
    <property type="match status" value="1"/>
</dbReference>
<evidence type="ECO:0000256" key="2">
    <source>
        <dbReference type="ARBA" id="ARBA00008423"/>
    </source>
</evidence>
<evidence type="ECO:0000256" key="7">
    <source>
        <dbReference type="ARBA" id="ARBA00023242"/>
    </source>
</evidence>
<evidence type="ECO:0000313" key="11">
    <source>
        <dbReference type="EMBL" id="KAG5556331.1"/>
    </source>
</evidence>
<dbReference type="GO" id="GO:0005634">
    <property type="term" value="C:nucleus"/>
    <property type="evidence" value="ECO:0007669"/>
    <property type="project" value="UniProtKB-SubCell"/>
</dbReference>
<dbReference type="GO" id="GO:0008143">
    <property type="term" value="F:poly(A) binding"/>
    <property type="evidence" value="ECO:0007669"/>
    <property type="project" value="InterPro"/>
</dbReference>
<dbReference type="Proteomes" id="UP000823749">
    <property type="component" value="Chromosome 3"/>
</dbReference>
<keyword evidence="8" id="KW-0694">RNA-binding</keyword>
<sequence>MTISYPRKEYIIVLVRNGKHQIQARDDLEAFLGDKSGEFVSWLWDHLLKCAHQSDSAIGLLDLKDITVTSPHSSCADRDLRRTRSKDVQNHGNGNSDSSLIKNLIPKGPVSPVNEVKTNTVHSEKQRSRNPGEVGATENFHDGSLSHKLSRIGCSSLIPTVTEQSSECIDRSKIANYRGSELPSQLVDFPRREIVSRNSEPSTIEPSTRKMYAGNISARSLPRAVEELSRGSKKPRGSVWDRLGKPCEETVVINDNKTVDPLAVAVLETEKEVSDLNTLLVPVPNSVFCGSMINQGHDLDKSCSDNNTREHMKLGVGASMMGERHAANNIGQKRHFGGISSPSSCSVSLLGRRKIQHHNETSKDSKRLNSKSEAAAPALVSQAQDMKDKLRKIEREMFKLRTKQLEMKRDGQPHVSSNSGPEKFIVNLLSNSMEHVIISCSSRVRDTDCSLKLSFLLQAWFGFACMKIALPLTDTSNINSVIKHSEEDVKSRTVFVTNVHFAATKEALSLHFAKCGVVLSVVILTDILSGQPKGSAYITFANKESVDKAVALSGTSFFSRIVKVIRKADEAAVGNTPPQRAGKPSQAQSSRIKTIRPFYPSSHLQWCREPLSAPSEPST</sequence>
<evidence type="ECO:0000256" key="4">
    <source>
        <dbReference type="ARBA" id="ARBA00022737"/>
    </source>
</evidence>
<protein>
    <recommendedName>
        <fullName evidence="10">RRM domain-containing protein</fullName>
    </recommendedName>
</protein>
<feature type="compositionally biased region" description="Basic and acidic residues" evidence="9">
    <location>
        <begin position="75"/>
        <end position="89"/>
    </location>
</feature>
<dbReference type="InterPro" id="IPR040366">
    <property type="entry name" value="Nab2/ZC3H14"/>
</dbReference>
<comment type="subcellular location">
    <subcellularLocation>
        <location evidence="1">Nucleus</location>
    </subcellularLocation>
</comment>
<dbReference type="GO" id="GO:0008270">
    <property type="term" value="F:zinc ion binding"/>
    <property type="evidence" value="ECO:0007669"/>
    <property type="project" value="UniProtKB-KW"/>
</dbReference>
<dbReference type="GO" id="GO:0005737">
    <property type="term" value="C:cytoplasm"/>
    <property type="evidence" value="ECO:0007669"/>
    <property type="project" value="TreeGrafter"/>
</dbReference>
<evidence type="ECO:0000256" key="6">
    <source>
        <dbReference type="ARBA" id="ARBA00022833"/>
    </source>
</evidence>
<keyword evidence="3" id="KW-0479">Metal-binding</keyword>
<organism evidence="11 12">
    <name type="scientific">Rhododendron griersonianum</name>
    <dbReference type="NCBI Taxonomy" id="479676"/>
    <lineage>
        <taxon>Eukaryota</taxon>
        <taxon>Viridiplantae</taxon>
        <taxon>Streptophyta</taxon>
        <taxon>Embryophyta</taxon>
        <taxon>Tracheophyta</taxon>
        <taxon>Spermatophyta</taxon>
        <taxon>Magnoliopsida</taxon>
        <taxon>eudicotyledons</taxon>
        <taxon>Gunneridae</taxon>
        <taxon>Pentapetalae</taxon>
        <taxon>asterids</taxon>
        <taxon>Ericales</taxon>
        <taxon>Ericaceae</taxon>
        <taxon>Ericoideae</taxon>
        <taxon>Rhodoreae</taxon>
        <taxon>Rhododendron</taxon>
    </lineage>
</organism>
<feature type="compositionally biased region" description="Polar residues" evidence="9">
    <location>
        <begin position="90"/>
        <end position="101"/>
    </location>
</feature>
<dbReference type="SMART" id="SM00360">
    <property type="entry name" value="RRM"/>
    <property type="match status" value="1"/>
</dbReference>
<gene>
    <name evidence="11" type="ORF">RHGRI_006810</name>
</gene>
<keyword evidence="5" id="KW-0863">Zinc-finger</keyword>
<evidence type="ECO:0000256" key="8">
    <source>
        <dbReference type="PROSITE-ProRule" id="PRU00176"/>
    </source>
</evidence>
<comment type="similarity">
    <text evidence="2">Belongs to the ZC3H14 family.</text>
</comment>
<dbReference type="Gene3D" id="3.30.70.330">
    <property type="match status" value="1"/>
</dbReference>
<dbReference type="InterPro" id="IPR035979">
    <property type="entry name" value="RBD_domain_sf"/>
</dbReference>
<dbReference type="InterPro" id="IPR012677">
    <property type="entry name" value="Nucleotide-bd_a/b_plait_sf"/>
</dbReference>
<evidence type="ECO:0000256" key="9">
    <source>
        <dbReference type="SAM" id="MobiDB-lite"/>
    </source>
</evidence>
<evidence type="ECO:0000256" key="5">
    <source>
        <dbReference type="ARBA" id="ARBA00022771"/>
    </source>
</evidence>
<dbReference type="InterPro" id="IPR000504">
    <property type="entry name" value="RRM_dom"/>
</dbReference>
<keyword evidence="6" id="KW-0862">Zinc</keyword>
<dbReference type="PANTHER" id="PTHR14738:SF29">
    <property type="entry name" value="ZINC FINGER CCCH DOMAIN-CONTAINING PROTEIN 14"/>
    <property type="match status" value="1"/>
</dbReference>
<dbReference type="PANTHER" id="PTHR14738">
    <property type="entry name" value="ZINC FINGER CCCH DOMAIN-CONTAINING PROTEIN 14"/>
    <property type="match status" value="1"/>
</dbReference>
<name>A0AAV6KW60_9ERIC</name>
<keyword evidence="4" id="KW-0677">Repeat</keyword>
<evidence type="ECO:0000256" key="3">
    <source>
        <dbReference type="ARBA" id="ARBA00022723"/>
    </source>
</evidence>
<keyword evidence="7" id="KW-0539">Nucleus</keyword>
<evidence type="ECO:0000313" key="12">
    <source>
        <dbReference type="Proteomes" id="UP000823749"/>
    </source>
</evidence>
<keyword evidence="12" id="KW-1185">Reference proteome</keyword>